<evidence type="ECO:0000313" key="1">
    <source>
        <dbReference type="EMBL" id="TDB06656.1"/>
    </source>
</evidence>
<protein>
    <recommendedName>
        <fullName evidence="3">MFS transporter</fullName>
    </recommendedName>
</protein>
<reference evidence="1 2" key="1">
    <citation type="journal article" date="2019" name="Nat. Microbiol.">
        <title>Genomic variation and strain-specific functional adaptation in the human gut microbiome during early life.</title>
        <authorList>
            <person name="Vatanen T."/>
            <person name="Plichta D.R."/>
            <person name="Somani J."/>
            <person name="Munch P.C."/>
            <person name="Arthur T.D."/>
            <person name="Hall A.B."/>
            <person name="Rudolf S."/>
            <person name="Oakeley E.J."/>
            <person name="Ke X."/>
            <person name="Young R.A."/>
            <person name="Haiser H.J."/>
            <person name="Kolde R."/>
            <person name="Yassour M."/>
            <person name="Luopajarvi K."/>
            <person name="Siljander H."/>
            <person name="Virtanen S.M."/>
            <person name="Ilonen J."/>
            <person name="Uibo R."/>
            <person name="Tillmann V."/>
            <person name="Mokurov S."/>
            <person name="Dorshakova N."/>
            <person name="Porter J.A."/>
            <person name="McHardy A.C."/>
            <person name="Lahdesmaki H."/>
            <person name="Vlamakis H."/>
            <person name="Huttenhower C."/>
            <person name="Knip M."/>
            <person name="Xavier R.J."/>
        </authorList>
    </citation>
    <scope>NUCLEOTIDE SEQUENCE [LARGE SCALE GENOMIC DNA]</scope>
    <source>
        <strain evidence="1 2">RJX1052</strain>
    </source>
</reference>
<dbReference type="EMBL" id="SLTX01000001">
    <property type="protein sequence ID" value="TDB06656.1"/>
    <property type="molecule type" value="Genomic_DNA"/>
</dbReference>
<organism evidence="1 2">
    <name type="scientific">Phocaeicola dorei</name>
    <dbReference type="NCBI Taxonomy" id="357276"/>
    <lineage>
        <taxon>Bacteria</taxon>
        <taxon>Pseudomonadati</taxon>
        <taxon>Bacteroidota</taxon>
        <taxon>Bacteroidia</taxon>
        <taxon>Bacteroidales</taxon>
        <taxon>Bacteroidaceae</taxon>
        <taxon>Phocaeicola</taxon>
    </lineage>
</organism>
<sequence length="66" mass="7101">MSNGNKMIGKAVNQFIQIAGMWALVWGALGGLISVRSQSCLVVLCGRASDCVAVVPYVDKSFLWIK</sequence>
<dbReference type="AlphaFoldDB" id="A0AAX2R0I9"/>
<accession>A0AAX2R0I9</accession>
<dbReference type="RefSeq" id="WP_038605745.1">
    <property type="nucleotide sequence ID" value="NZ_CP046427.1"/>
</dbReference>
<proteinExistence type="predicted"/>
<dbReference type="KEGG" id="bdh:GV66_10620"/>
<evidence type="ECO:0000313" key="2">
    <source>
        <dbReference type="Proteomes" id="UP000294834"/>
    </source>
</evidence>
<dbReference type="Proteomes" id="UP000294834">
    <property type="component" value="Unassembled WGS sequence"/>
</dbReference>
<gene>
    <name evidence="1" type="ORF">E1J06_04140</name>
</gene>
<comment type="caution">
    <text evidence="1">The sequence shown here is derived from an EMBL/GenBank/DDBJ whole genome shotgun (WGS) entry which is preliminary data.</text>
</comment>
<evidence type="ECO:0008006" key="3">
    <source>
        <dbReference type="Google" id="ProtNLM"/>
    </source>
</evidence>
<name>A0AAX2R0I9_9BACT</name>